<evidence type="ECO:0000256" key="1">
    <source>
        <dbReference type="ARBA" id="ARBA00001946"/>
    </source>
</evidence>
<dbReference type="NCBIfam" id="TIGR01509">
    <property type="entry name" value="HAD-SF-IA-v3"/>
    <property type="match status" value="1"/>
</dbReference>
<dbReference type="GO" id="GO:0046872">
    <property type="term" value="F:metal ion binding"/>
    <property type="evidence" value="ECO:0007669"/>
    <property type="project" value="UniProtKB-KW"/>
</dbReference>
<dbReference type="Gene3D" id="3.40.50.1000">
    <property type="entry name" value="HAD superfamily/HAD-like"/>
    <property type="match status" value="1"/>
</dbReference>
<dbReference type="AlphaFoldDB" id="A0A0S6W0E5"/>
<keyword evidence="5" id="KW-0119">Carbohydrate metabolism</keyword>
<proteinExistence type="inferred from homology"/>
<organism evidence="6">
    <name type="scientific">Candidatus Moduliflexus flocculans</name>
    <dbReference type="NCBI Taxonomy" id="1499966"/>
    <lineage>
        <taxon>Bacteria</taxon>
        <taxon>Candidatus Moduliflexota</taxon>
        <taxon>Candidatus Moduliflexia</taxon>
        <taxon>Candidatus Moduliflexales</taxon>
        <taxon>Candidatus Moduliflexaceae</taxon>
    </lineage>
</organism>
<dbReference type="InterPro" id="IPR051600">
    <property type="entry name" value="Beta-PGM-like"/>
</dbReference>
<keyword evidence="3" id="KW-0479">Metal-binding</keyword>
<name>A0A0S6W0E5_9BACT</name>
<gene>
    <name evidence="6" type="ORF">U14_04354</name>
</gene>
<dbReference type="HOGENOM" id="CLU_045011_13_4_0"/>
<dbReference type="SFLD" id="SFLDS00003">
    <property type="entry name" value="Haloacid_Dehalogenase"/>
    <property type="match status" value="1"/>
</dbReference>
<keyword evidence="4" id="KW-0460">Magnesium</keyword>
<comment type="similarity">
    <text evidence="2">Belongs to the HAD-like hydrolase superfamily. CbbY/CbbZ/Gph/YieH family.</text>
</comment>
<dbReference type="Gene3D" id="1.10.150.240">
    <property type="entry name" value="Putative phosphatase, domain 2"/>
    <property type="match status" value="1"/>
</dbReference>
<dbReference type="STRING" id="1499966.U14_04354"/>
<keyword evidence="6" id="KW-0378">Hydrolase</keyword>
<keyword evidence="7" id="KW-1185">Reference proteome</keyword>
<dbReference type="InterPro" id="IPR023198">
    <property type="entry name" value="PGP-like_dom2"/>
</dbReference>
<evidence type="ECO:0000313" key="6">
    <source>
        <dbReference type="EMBL" id="GAK53095.1"/>
    </source>
</evidence>
<dbReference type="SUPFAM" id="SSF56784">
    <property type="entry name" value="HAD-like"/>
    <property type="match status" value="1"/>
</dbReference>
<reference evidence="6" key="1">
    <citation type="journal article" date="2015" name="PeerJ">
        <title>First genomic representation of candidate bacterial phylum KSB3 points to enhanced environmental sensing as a trigger of wastewater bulking.</title>
        <authorList>
            <person name="Sekiguchi Y."/>
            <person name="Ohashi A."/>
            <person name="Parks D.H."/>
            <person name="Yamauchi T."/>
            <person name="Tyson G.W."/>
            <person name="Hugenholtz P."/>
        </authorList>
    </citation>
    <scope>NUCLEOTIDE SEQUENCE [LARGE SCALE GENOMIC DNA]</scope>
</reference>
<evidence type="ECO:0000256" key="4">
    <source>
        <dbReference type="ARBA" id="ARBA00022842"/>
    </source>
</evidence>
<dbReference type="CDD" id="cd07505">
    <property type="entry name" value="HAD_BPGM-like"/>
    <property type="match status" value="1"/>
</dbReference>
<dbReference type="InterPro" id="IPR006439">
    <property type="entry name" value="HAD-SF_hydro_IA"/>
</dbReference>
<dbReference type="InterPro" id="IPR036412">
    <property type="entry name" value="HAD-like_sf"/>
</dbReference>
<evidence type="ECO:0000256" key="3">
    <source>
        <dbReference type="ARBA" id="ARBA00022723"/>
    </source>
</evidence>
<dbReference type="Proteomes" id="UP000030700">
    <property type="component" value="Unassembled WGS sequence"/>
</dbReference>
<dbReference type="Pfam" id="PF00702">
    <property type="entry name" value="Hydrolase"/>
    <property type="match status" value="1"/>
</dbReference>
<dbReference type="PANTHER" id="PTHR46193:SF18">
    <property type="entry name" value="HEXITOL PHOSPHATASE B"/>
    <property type="match status" value="1"/>
</dbReference>
<dbReference type="InterPro" id="IPR023214">
    <property type="entry name" value="HAD_sf"/>
</dbReference>
<dbReference type="EMBL" id="DF820459">
    <property type="protein sequence ID" value="GAK53095.1"/>
    <property type="molecule type" value="Genomic_DNA"/>
</dbReference>
<evidence type="ECO:0000313" key="7">
    <source>
        <dbReference type="Proteomes" id="UP000030700"/>
    </source>
</evidence>
<dbReference type="GO" id="GO:0016787">
    <property type="term" value="F:hydrolase activity"/>
    <property type="evidence" value="ECO:0007669"/>
    <property type="project" value="UniProtKB-KW"/>
</dbReference>
<accession>A0A0S6W0E5</accession>
<sequence>MKYSGIIFDFNGVLLWDTPLNDEAWQRLSLQLRGRALTPDEMRQTVHGRTNAAALSYITGQQLSIMDQRRLSEEKELLYQQLCLEWGHDFRLSPGSVELLNYLVAHDIPHTIATSSGAMNVEFYLEWLHLDTWFDVSKIVYDDGTLAGKPAPDCYQRAAAQLGLSPETCVVVEDAPSGILAAQQAGIGRIYALGPAERHQALRQIAGVHDVIEHLGALPKEIFR</sequence>
<comment type="cofactor">
    <cofactor evidence="1">
        <name>Mg(2+)</name>
        <dbReference type="ChEBI" id="CHEBI:18420"/>
    </cofactor>
</comment>
<dbReference type="SFLD" id="SFLDG01129">
    <property type="entry name" value="C1.5:_HAD__Beta-PGM__Phosphata"/>
    <property type="match status" value="1"/>
</dbReference>
<dbReference type="PANTHER" id="PTHR46193">
    <property type="entry name" value="6-PHOSPHOGLUCONATE PHOSPHATASE"/>
    <property type="match status" value="1"/>
</dbReference>
<evidence type="ECO:0000256" key="5">
    <source>
        <dbReference type="ARBA" id="ARBA00023277"/>
    </source>
</evidence>
<evidence type="ECO:0000256" key="2">
    <source>
        <dbReference type="ARBA" id="ARBA00006171"/>
    </source>
</evidence>
<protein>
    <submittedName>
        <fullName evidence="6">HAD-superfamily hydrolase, subfamily IA, variant 3</fullName>
    </submittedName>
</protein>